<feature type="transmembrane region" description="Helical" evidence="1">
    <location>
        <begin position="347"/>
        <end position="368"/>
    </location>
</feature>
<keyword evidence="1" id="KW-1133">Transmembrane helix</keyword>
<organism evidence="2 3">
    <name type="scientific">Solidesulfovibrio carbinoliphilus subsp. oakridgensis</name>
    <dbReference type="NCBI Taxonomy" id="694327"/>
    <lineage>
        <taxon>Bacteria</taxon>
        <taxon>Pseudomonadati</taxon>
        <taxon>Thermodesulfobacteriota</taxon>
        <taxon>Desulfovibrionia</taxon>
        <taxon>Desulfovibrionales</taxon>
        <taxon>Desulfovibrionaceae</taxon>
        <taxon>Solidesulfovibrio</taxon>
    </lineage>
</organism>
<dbReference type="HOGENOM" id="CLU_391688_0_0_7"/>
<protein>
    <submittedName>
        <fullName evidence="2">Uncharacterized protein</fullName>
    </submittedName>
</protein>
<dbReference type="AlphaFoldDB" id="G7Q8V9"/>
<dbReference type="RefSeq" id="WP_009180845.1">
    <property type="nucleotide sequence ID" value="NZ_CM001368.1"/>
</dbReference>
<feature type="transmembrane region" description="Helical" evidence="1">
    <location>
        <begin position="324"/>
        <end position="340"/>
    </location>
</feature>
<dbReference type="eggNOG" id="COG0457">
    <property type="taxonomic scope" value="Bacteria"/>
</dbReference>
<feature type="transmembrane region" description="Helical" evidence="1">
    <location>
        <begin position="167"/>
        <end position="183"/>
    </location>
</feature>
<proteinExistence type="predicted"/>
<feature type="transmembrane region" description="Helical" evidence="1">
    <location>
        <begin position="219"/>
        <end position="238"/>
    </location>
</feature>
<evidence type="ECO:0000313" key="2">
    <source>
        <dbReference type="EMBL" id="EHJ47445.1"/>
    </source>
</evidence>
<dbReference type="InterPro" id="IPR011990">
    <property type="entry name" value="TPR-like_helical_dom_sf"/>
</dbReference>
<dbReference type="EMBL" id="CM001368">
    <property type="protein sequence ID" value="EHJ47445.1"/>
    <property type="molecule type" value="Genomic_DNA"/>
</dbReference>
<keyword evidence="1" id="KW-0472">Membrane</keyword>
<keyword evidence="1" id="KW-0812">Transmembrane</keyword>
<dbReference type="SUPFAM" id="SSF48452">
    <property type="entry name" value="TPR-like"/>
    <property type="match status" value="1"/>
</dbReference>
<evidence type="ECO:0000256" key="1">
    <source>
        <dbReference type="SAM" id="Phobius"/>
    </source>
</evidence>
<feature type="transmembrane region" description="Helical" evidence="1">
    <location>
        <begin position="86"/>
        <end position="108"/>
    </location>
</feature>
<name>G7Q8V9_9BACT</name>
<feature type="transmembrane region" description="Helical" evidence="1">
    <location>
        <begin position="120"/>
        <end position="136"/>
    </location>
</feature>
<feature type="transmembrane region" description="Helical" evidence="1">
    <location>
        <begin position="142"/>
        <end position="160"/>
    </location>
</feature>
<keyword evidence="3" id="KW-1185">Reference proteome</keyword>
<feature type="transmembrane region" description="Helical" evidence="1">
    <location>
        <begin position="301"/>
        <end position="318"/>
    </location>
</feature>
<feature type="transmembrane region" description="Helical" evidence="1">
    <location>
        <begin position="277"/>
        <end position="294"/>
    </location>
</feature>
<dbReference type="STRING" id="694327.DFW101_1437"/>
<dbReference type="Proteomes" id="UP000004662">
    <property type="component" value="Chromosome"/>
</dbReference>
<reference evidence="3" key="1">
    <citation type="journal article" date="2015" name="Genome Announc.">
        <title>High-Quality Draft Genome Sequence of Desulfovibrio carbinoliphilus FW-101-2B, an Organic Acid-Oxidizing Sulfate-Reducing Bacterium Isolated from Uranium(VI)-Contaminated Groundwater.</title>
        <authorList>
            <person name="Ramsay B.D."/>
            <person name="Hwang C."/>
            <person name="Woo H.L."/>
            <person name="Carroll S.L."/>
            <person name="Lucas S."/>
            <person name="Han J."/>
            <person name="Lapidus A.L."/>
            <person name="Cheng J.F."/>
            <person name="Goodwin L.A."/>
            <person name="Pitluck S."/>
            <person name="Peters L."/>
            <person name="Chertkov O."/>
            <person name="Held B."/>
            <person name="Detter J.C."/>
            <person name="Han C.S."/>
            <person name="Tapia R."/>
            <person name="Land M.L."/>
            <person name="Hauser L.J."/>
            <person name="Kyrpides N.C."/>
            <person name="Ivanova N.N."/>
            <person name="Mikhailova N."/>
            <person name="Pagani I."/>
            <person name="Woyke T."/>
            <person name="Arkin A.P."/>
            <person name="Dehal P."/>
            <person name="Chivian D."/>
            <person name="Criddle C.S."/>
            <person name="Wu W."/>
            <person name="Chakraborty R."/>
            <person name="Hazen T.C."/>
            <person name="Fields M.W."/>
        </authorList>
    </citation>
    <scope>NUCLEOTIDE SEQUENCE [LARGE SCALE GENOMIC DNA]</scope>
    <source>
        <strain evidence="3">FW-101-2B</strain>
    </source>
</reference>
<feature type="transmembrane region" description="Helical" evidence="1">
    <location>
        <begin position="189"/>
        <end position="207"/>
    </location>
</feature>
<evidence type="ECO:0000313" key="3">
    <source>
        <dbReference type="Proteomes" id="UP000004662"/>
    </source>
</evidence>
<sequence>MMQRFAGWRSWRPWAVALFFLGLAILWGRWPIVALDFDLWYHLTGGAYIVQHLRLPDSPFFSYLSSDSWVDYYWLFQVLVHGLYQVGGYVALALLRGAVFLATVWMVYRYLRTAQEQEGHGAFVLTLGLTCAYALALEPRDLLLRPHAFTYLYIVFLHYVLNHRQRWAWWLPLLTVVWANLHGVEYPVILLLLGAYLAEYFAARLLGRPDAGRLRAVRWPVILSLYAILATPAGFSLLSKPFGSPPFHELTVIELGAQPLQKFLGFFLYPDGRLVETATNLLVLAAVGGAVWLAAARRLRLGRIVLLAGGLVLLPMMRRFTFEFMLLTLPILGDAAVLLVEKARRPVGARVAGAVACGLVAVTLWTTMQYLGNRPAYPVDMARLPVGVCDFLLREGPGGRILNVPNPGGYLQWRLYPKYQIGMDMETMLFSTANLYASTAGFGDATVLGRMLDRHDPAFLLVNADDRNFKKVVAAFPRFVPVFFDDMLMLYADAEKNPELARRYRLHDLDPANWQTEDFEAMDAARRGKIQAECRRLLDIYPQGLAANTVMAKILLATGDTGQAAGIADMLIRRYPDRYLGYAIKGLAAFKEERYEEALALYKQALTRTMPLEAPVVLRNIYATHVRLKDFGRAYATLLSVASPMRPETSAKDLYDLALAAVASGHTREGGALLELARLKTPESDAARQREIAEMEALVAADGK</sequence>
<gene>
    <name evidence="2" type="ORF">DFW101_1437</name>
</gene>
<accession>G7Q8V9</accession>
<dbReference type="OrthoDB" id="9786218at2"/>
<dbReference type="Gene3D" id="1.25.40.10">
    <property type="entry name" value="Tetratricopeptide repeat domain"/>
    <property type="match status" value="1"/>
</dbReference>